<dbReference type="Gene3D" id="2.130.10.10">
    <property type="entry name" value="YVTN repeat-like/Quinoprotein amine dehydrogenase"/>
    <property type="match status" value="3"/>
</dbReference>
<dbReference type="EC" id="2.7.13.3" evidence="2"/>
<keyword evidence="13" id="KW-0732">Signal</keyword>
<dbReference type="EMBL" id="RAPN01000001">
    <property type="protein sequence ID" value="RKD91089.1"/>
    <property type="molecule type" value="Genomic_DNA"/>
</dbReference>
<dbReference type="Pfam" id="PF00072">
    <property type="entry name" value="Response_reg"/>
    <property type="match status" value="1"/>
</dbReference>
<evidence type="ECO:0000259" key="16">
    <source>
        <dbReference type="PROSITE" id="PS50110"/>
    </source>
</evidence>
<feature type="domain" description="Response regulatory" evidence="16">
    <location>
        <begin position="1216"/>
        <end position="1331"/>
    </location>
</feature>
<keyword evidence="10" id="KW-0238">DNA-binding</keyword>
<dbReference type="PROSITE" id="PS50110">
    <property type="entry name" value="RESPONSE_REGULATORY"/>
    <property type="match status" value="1"/>
</dbReference>
<dbReference type="Gene3D" id="1.10.10.60">
    <property type="entry name" value="Homeodomain-like"/>
    <property type="match status" value="1"/>
</dbReference>
<keyword evidence="9" id="KW-0805">Transcription regulation</keyword>
<dbReference type="SMART" id="SM00342">
    <property type="entry name" value="HTH_ARAC"/>
    <property type="match status" value="1"/>
</dbReference>
<dbReference type="InterPro" id="IPR011123">
    <property type="entry name" value="Y_Y_Y"/>
</dbReference>
<dbReference type="PRINTS" id="PR00344">
    <property type="entry name" value="BCTRLSENSOR"/>
</dbReference>
<dbReference type="SUPFAM" id="SSF63829">
    <property type="entry name" value="Calcium-dependent phosphotriesterase"/>
    <property type="match status" value="3"/>
</dbReference>
<name>A0A419W6K7_9BACT</name>
<dbReference type="SUPFAM" id="SSF55874">
    <property type="entry name" value="ATPase domain of HSP90 chaperone/DNA topoisomerase II/histidine kinase"/>
    <property type="match status" value="1"/>
</dbReference>
<dbReference type="FunFam" id="3.30.565.10:FF:000037">
    <property type="entry name" value="Hybrid sensor histidine kinase/response regulator"/>
    <property type="match status" value="1"/>
</dbReference>
<dbReference type="FunFam" id="2.60.40.10:FF:000791">
    <property type="entry name" value="Two-component system sensor histidine kinase/response regulator"/>
    <property type="match status" value="1"/>
</dbReference>
<dbReference type="SMART" id="SM00448">
    <property type="entry name" value="REC"/>
    <property type="match status" value="1"/>
</dbReference>
<feature type="chain" id="PRO_5018967882" description="histidine kinase" evidence="13">
    <location>
        <begin position="23"/>
        <end position="1465"/>
    </location>
</feature>
<keyword evidence="18" id="KW-1185">Reference proteome</keyword>
<dbReference type="GO" id="GO:0000155">
    <property type="term" value="F:phosphorelay sensor kinase activity"/>
    <property type="evidence" value="ECO:0007669"/>
    <property type="project" value="InterPro"/>
</dbReference>
<organism evidence="17 18">
    <name type="scientific">Mangrovibacterium diazotrophicum</name>
    <dbReference type="NCBI Taxonomy" id="1261403"/>
    <lineage>
        <taxon>Bacteria</taxon>
        <taxon>Pseudomonadati</taxon>
        <taxon>Bacteroidota</taxon>
        <taxon>Bacteroidia</taxon>
        <taxon>Marinilabiliales</taxon>
        <taxon>Prolixibacteraceae</taxon>
        <taxon>Mangrovibacterium</taxon>
    </lineage>
</organism>
<dbReference type="InterPro" id="IPR004358">
    <property type="entry name" value="Sig_transdc_His_kin-like_C"/>
</dbReference>
<evidence type="ECO:0000256" key="13">
    <source>
        <dbReference type="SAM" id="SignalP"/>
    </source>
</evidence>
<dbReference type="GO" id="GO:0005524">
    <property type="term" value="F:ATP binding"/>
    <property type="evidence" value="ECO:0007669"/>
    <property type="project" value="UniProtKB-KW"/>
</dbReference>
<evidence type="ECO:0000313" key="18">
    <source>
        <dbReference type="Proteomes" id="UP000283387"/>
    </source>
</evidence>
<keyword evidence="7" id="KW-0067">ATP-binding</keyword>
<evidence type="ECO:0000256" key="8">
    <source>
        <dbReference type="ARBA" id="ARBA00023012"/>
    </source>
</evidence>
<dbReference type="Gene3D" id="3.40.50.2300">
    <property type="match status" value="1"/>
</dbReference>
<evidence type="ECO:0000256" key="1">
    <source>
        <dbReference type="ARBA" id="ARBA00000085"/>
    </source>
</evidence>
<evidence type="ECO:0000256" key="3">
    <source>
        <dbReference type="ARBA" id="ARBA00022553"/>
    </source>
</evidence>
<evidence type="ECO:0000256" key="4">
    <source>
        <dbReference type="ARBA" id="ARBA00022679"/>
    </source>
</evidence>
<evidence type="ECO:0000256" key="2">
    <source>
        <dbReference type="ARBA" id="ARBA00012438"/>
    </source>
</evidence>
<gene>
    <name evidence="17" type="ORF">BC643_1438</name>
</gene>
<dbReference type="PANTHER" id="PTHR43547">
    <property type="entry name" value="TWO-COMPONENT HISTIDINE KINASE"/>
    <property type="match status" value="1"/>
</dbReference>
<dbReference type="SUPFAM" id="SSF52172">
    <property type="entry name" value="CheY-like"/>
    <property type="match status" value="1"/>
</dbReference>
<evidence type="ECO:0000256" key="7">
    <source>
        <dbReference type="ARBA" id="ARBA00022840"/>
    </source>
</evidence>
<keyword evidence="3 12" id="KW-0597">Phosphoprotein</keyword>
<evidence type="ECO:0000259" key="14">
    <source>
        <dbReference type="PROSITE" id="PS01124"/>
    </source>
</evidence>
<keyword evidence="4" id="KW-0808">Transferase</keyword>
<dbReference type="GO" id="GO:0043565">
    <property type="term" value="F:sequence-specific DNA binding"/>
    <property type="evidence" value="ECO:0007669"/>
    <property type="project" value="InterPro"/>
</dbReference>
<dbReference type="PROSITE" id="PS50109">
    <property type="entry name" value="HIS_KIN"/>
    <property type="match status" value="1"/>
</dbReference>
<dbReference type="InterPro" id="IPR005467">
    <property type="entry name" value="His_kinase_dom"/>
</dbReference>
<dbReference type="CDD" id="cd00082">
    <property type="entry name" value="HisKA"/>
    <property type="match status" value="1"/>
</dbReference>
<dbReference type="InterPro" id="IPR036097">
    <property type="entry name" value="HisK_dim/P_sf"/>
</dbReference>
<evidence type="ECO:0000256" key="6">
    <source>
        <dbReference type="ARBA" id="ARBA00022777"/>
    </source>
</evidence>
<dbReference type="InterPro" id="IPR003661">
    <property type="entry name" value="HisK_dim/P_dom"/>
</dbReference>
<dbReference type="InterPro" id="IPR018060">
    <property type="entry name" value="HTH_AraC"/>
</dbReference>
<dbReference type="PROSITE" id="PS01124">
    <property type="entry name" value="HTH_ARAC_FAMILY_2"/>
    <property type="match status" value="1"/>
</dbReference>
<dbReference type="FunFam" id="1.10.287.130:FF:000045">
    <property type="entry name" value="Two-component system sensor histidine kinase/response regulator"/>
    <property type="match status" value="1"/>
</dbReference>
<dbReference type="Gene3D" id="3.30.565.10">
    <property type="entry name" value="Histidine kinase-like ATPase, C-terminal domain"/>
    <property type="match status" value="1"/>
</dbReference>
<dbReference type="SMART" id="SM00388">
    <property type="entry name" value="HisKA"/>
    <property type="match status" value="1"/>
</dbReference>
<dbReference type="Proteomes" id="UP000283387">
    <property type="component" value="Unassembled WGS sequence"/>
</dbReference>
<feature type="modified residue" description="4-aspartylphosphate" evidence="12">
    <location>
        <position position="1264"/>
    </location>
</feature>
<dbReference type="Pfam" id="PF00512">
    <property type="entry name" value="HisKA"/>
    <property type="match status" value="1"/>
</dbReference>
<dbReference type="InterPro" id="IPR003594">
    <property type="entry name" value="HATPase_dom"/>
</dbReference>
<keyword evidence="8" id="KW-0902">Two-component regulatory system</keyword>
<dbReference type="SUPFAM" id="SSF46689">
    <property type="entry name" value="Homeodomain-like"/>
    <property type="match status" value="1"/>
</dbReference>
<dbReference type="InterPro" id="IPR009057">
    <property type="entry name" value="Homeodomain-like_sf"/>
</dbReference>
<evidence type="ECO:0000313" key="17">
    <source>
        <dbReference type="EMBL" id="RKD91089.1"/>
    </source>
</evidence>
<dbReference type="GO" id="GO:0003700">
    <property type="term" value="F:DNA-binding transcription factor activity"/>
    <property type="evidence" value="ECO:0007669"/>
    <property type="project" value="InterPro"/>
</dbReference>
<proteinExistence type="predicted"/>
<dbReference type="Pfam" id="PF12833">
    <property type="entry name" value="HTH_18"/>
    <property type="match status" value="1"/>
</dbReference>
<accession>A0A419W6K7</accession>
<feature type="domain" description="HTH araC/xylS-type" evidence="14">
    <location>
        <begin position="1362"/>
        <end position="1461"/>
    </location>
</feature>
<dbReference type="Gene3D" id="1.10.287.130">
    <property type="match status" value="1"/>
</dbReference>
<comment type="caution">
    <text evidence="17">The sequence shown here is derived from an EMBL/GenBank/DDBJ whole genome shotgun (WGS) entry which is preliminary data.</text>
</comment>
<evidence type="ECO:0000256" key="5">
    <source>
        <dbReference type="ARBA" id="ARBA00022741"/>
    </source>
</evidence>
<evidence type="ECO:0000256" key="10">
    <source>
        <dbReference type="ARBA" id="ARBA00023125"/>
    </source>
</evidence>
<evidence type="ECO:0000256" key="12">
    <source>
        <dbReference type="PROSITE-ProRule" id="PRU00169"/>
    </source>
</evidence>
<dbReference type="InterPro" id="IPR001789">
    <property type="entry name" value="Sig_transdc_resp-reg_receiver"/>
</dbReference>
<evidence type="ECO:0000256" key="9">
    <source>
        <dbReference type="ARBA" id="ARBA00023015"/>
    </source>
</evidence>
<reference evidence="17 18" key="1">
    <citation type="submission" date="2018-09" db="EMBL/GenBank/DDBJ databases">
        <title>Genomic Encyclopedia of Archaeal and Bacterial Type Strains, Phase II (KMG-II): from individual species to whole genera.</title>
        <authorList>
            <person name="Goeker M."/>
        </authorList>
    </citation>
    <scope>NUCLEOTIDE SEQUENCE [LARGE SCALE GENOMIC DNA]</scope>
    <source>
        <strain evidence="17 18">DSM 27148</strain>
    </source>
</reference>
<dbReference type="PANTHER" id="PTHR43547:SF2">
    <property type="entry name" value="HYBRID SIGNAL TRANSDUCTION HISTIDINE KINASE C"/>
    <property type="match status" value="1"/>
</dbReference>
<dbReference type="InterPro" id="IPR018062">
    <property type="entry name" value="HTH_AraC-typ_CS"/>
</dbReference>
<dbReference type="InterPro" id="IPR011006">
    <property type="entry name" value="CheY-like_superfamily"/>
</dbReference>
<protein>
    <recommendedName>
        <fullName evidence="2">histidine kinase</fullName>
        <ecNumber evidence="2">2.7.13.3</ecNumber>
    </recommendedName>
</protein>
<evidence type="ECO:0000256" key="11">
    <source>
        <dbReference type="ARBA" id="ARBA00023163"/>
    </source>
</evidence>
<dbReference type="InterPro" id="IPR011110">
    <property type="entry name" value="Reg_prop"/>
</dbReference>
<dbReference type="InterPro" id="IPR036890">
    <property type="entry name" value="HATPase_C_sf"/>
</dbReference>
<keyword evidence="5" id="KW-0547">Nucleotide-binding</keyword>
<comment type="catalytic activity">
    <reaction evidence="1">
        <text>ATP + protein L-histidine = ADP + protein N-phospho-L-histidine.</text>
        <dbReference type="EC" id="2.7.13.3"/>
    </reaction>
</comment>
<feature type="domain" description="Histidine kinase" evidence="15">
    <location>
        <begin position="950"/>
        <end position="1168"/>
    </location>
</feature>
<dbReference type="Gene3D" id="2.60.40.10">
    <property type="entry name" value="Immunoglobulins"/>
    <property type="match status" value="1"/>
</dbReference>
<dbReference type="SUPFAM" id="SSF47384">
    <property type="entry name" value="Homodimeric domain of signal transducing histidine kinase"/>
    <property type="match status" value="1"/>
</dbReference>
<dbReference type="CDD" id="cd00146">
    <property type="entry name" value="PKD"/>
    <property type="match status" value="1"/>
</dbReference>
<keyword evidence="6" id="KW-0418">Kinase</keyword>
<sequence length="1465" mass="166732">MKNILSLILLVVLLLCSGSGGAVEVERFEVLNTTDGLSQNAVQSIFCDSRGYMWFGTMDGLNRYDGYNFKVYKTEYNNPYSLTNNRIVSIWEDRRGFIWLASHDGHYHYMDMRTERFYSFPPTAEPGNPRNTQITSFLELKDDIWLGTNNAGVYRLMASDDEQLPYKLKELKGTSSDEISNLAVNFIITDQDSCVWVGTQAGLNFYTASDLSREDGLKPEMFSRDLNFTCGVASGQNLYFGTKMNGLLRMEPDEKKLDRLAIAGLDDVVSLLQVNRKGQLLIGTQSSGLFVCDADGHVLDHDLDGKTIVDIYEDSKGYLWVTTDEFGIYLVKPDLGKARFYQLVPDDIQTLVDLQRQFLFEDRDSNLWVATHGGGLGLFDQEKEEFRFFRNDPNDPNSLSSDIAYCIAQDHSGLLWIGTGQFNAGVNKLIPANPLFRQIKVERRVKSLTDNVVRAISQDSRENVWLATKSGRLYIYDSDFNLLHKFDGIPTDRGRLGRFNVYSILQDKRGYIWLGSKGGGLARSQRPLQNYRNYNELSFQIYQHQPSNEQSLSNDNVYCITEDQQGRILVGTYGSGIDVIENPTSDRLRFKNISTQNSNLSSNDVRYILEDLGGTIWVATTFGLNELMNSIADEHPSFNSYFYDVNYDQSLSYNDLIYLYEDGTHRMWLGTFGGGLNRILQNSDDEVIFSHINEQEGLISDAVFGILESTNGDLWISTENGISRYNIQSKEFENYDTNNGLMCSNFSEGTCYKLKDGRMLFGTLDGLLIVTENEVKTTNFQPPVVLTSFSLFNQEVDYKDENSPLHTHINFTHDLVLKYNQSSFSIEYAALSYFDPQKNRYSYTLEGFDEGWYDVRNERKATYTNLAPGEYTFKVKAANWDGTWSEQPRELHIEILPPWWKTTLAYVAYFLLVLLIFEISRRIFVKYNRLSTDLRVERKVNEIKLKFFTNISHEIRTPLTLVLGPLEDLKRMNNLPEQVKQPIAMMSSNVKRMLRLINQLLDFRKVQNQKMKLKLSEVDLAPFVCEICRNFDQMAEQRQIDFQLPDCSESVSVWVDREKMDSVLFNLLSNAFKFTAPGKRIAVRIEKSANEKEVRILVEDEGKGIAKNKIGMLFQRFTALSDENSEYSGSGIGLAYSYELMKLHYGDIEVQSEEGQGSAFTISLKTGNKHFSADELNYKVADQSKSISHTDELESDAERGTATETVTGSETLAGLKVLVVEDQTDIRQYLTSILNGHFQILQAGNGQEGLELARAKHPDLIVTDLMMPVMDGNEMTREIKNDFELSHIPVVMLTAKSAIDSQIEGIESGAEAYVIKPFNSEYLLTVVQNLIKQRKNVLDYFNKSNPFAGDIKITNKDEEFLKSIVNLITENCQDSEFNVDALVKETSLGRTVFYNKVKTLTGMSPVEFLRNTKLQVAAQYLVSGGYNVSEAAYLSGFNDLKYFSKKFKERYGVTPSKYGKEDQST</sequence>
<dbReference type="Pfam" id="PF07494">
    <property type="entry name" value="Reg_prop"/>
    <property type="match status" value="5"/>
</dbReference>
<dbReference type="PROSITE" id="PS00041">
    <property type="entry name" value="HTH_ARAC_FAMILY_1"/>
    <property type="match status" value="1"/>
</dbReference>
<dbReference type="InterPro" id="IPR015943">
    <property type="entry name" value="WD40/YVTN_repeat-like_dom_sf"/>
</dbReference>
<feature type="signal peptide" evidence="13">
    <location>
        <begin position="1"/>
        <end position="22"/>
    </location>
</feature>
<dbReference type="RefSeq" id="WP_170154488.1">
    <property type="nucleotide sequence ID" value="NZ_RAPN01000001.1"/>
</dbReference>
<keyword evidence="11" id="KW-0804">Transcription</keyword>
<dbReference type="SMART" id="SM00387">
    <property type="entry name" value="HATPase_c"/>
    <property type="match status" value="1"/>
</dbReference>
<dbReference type="Pfam" id="PF02518">
    <property type="entry name" value="HATPase_c"/>
    <property type="match status" value="1"/>
</dbReference>
<evidence type="ECO:0000259" key="15">
    <source>
        <dbReference type="PROSITE" id="PS50109"/>
    </source>
</evidence>
<dbReference type="Pfam" id="PF07495">
    <property type="entry name" value="Y_Y_Y"/>
    <property type="match status" value="1"/>
</dbReference>
<dbReference type="InterPro" id="IPR013783">
    <property type="entry name" value="Ig-like_fold"/>
</dbReference>